<reference evidence="2 3" key="1">
    <citation type="submission" date="2015-10" db="EMBL/GenBank/DDBJ databases">
        <title>Genome analyses suggest a sexual origin of heterokaryosis in a supposedly ancient asexual fungus.</title>
        <authorList>
            <person name="Ropars J."/>
            <person name="Sedzielewska K."/>
            <person name="Noel J."/>
            <person name="Charron P."/>
            <person name="Farinelli L."/>
            <person name="Marton T."/>
            <person name="Kruger M."/>
            <person name="Pelin A."/>
            <person name="Brachmann A."/>
            <person name="Corradi N."/>
        </authorList>
    </citation>
    <scope>NUCLEOTIDE SEQUENCE [LARGE SCALE GENOMIC DNA]</scope>
    <source>
        <strain evidence="2 3">A4</strain>
    </source>
</reference>
<organism evidence="2 3">
    <name type="scientific">Rhizophagus irregularis</name>
    <dbReference type="NCBI Taxonomy" id="588596"/>
    <lineage>
        <taxon>Eukaryota</taxon>
        <taxon>Fungi</taxon>
        <taxon>Fungi incertae sedis</taxon>
        <taxon>Mucoromycota</taxon>
        <taxon>Glomeromycotina</taxon>
        <taxon>Glomeromycetes</taxon>
        <taxon>Glomerales</taxon>
        <taxon>Glomeraceae</taxon>
        <taxon>Rhizophagus</taxon>
    </lineage>
</organism>
<evidence type="ECO:0000256" key="1">
    <source>
        <dbReference type="SAM" id="MobiDB-lite"/>
    </source>
</evidence>
<sequence>MYKIEIINNKNITINDEKKEEAMKKSNLNTDRLHHAYNKVLGKKSARIIGNIDEEEENGESSENDSESKYYDNEEGIM</sequence>
<dbReference type="AlphaFoldDB" id="A0A2I1H7F1"/>
<comment type="caution">
    <text evidence="2">The sequence shown here is derived from an EMBL/GenBank/DDBJ whole genome shotgun (WGS) entry which is preliminary data.</text>
</comment>
<gene>
    <name evidence="2" type="ORF">RhiirA4_473817</name>
</gene>
<evidence type="ECO:0000313" key="3">
    <source>
        <dbReference type="Proteomes" id="UP000234323"/>
    </source>
</evidence>
<dbReference type="Proteomes" id="UP000234323">
    <property type="component" value="Unassembled WGS sequence"/>
</dbReference>
<name>A0A2I1H7F1_9GLOM</name>
<feature type="compositionally biased region" description="Acidic residues" evidence="1">
    <location>
        <begin position="53"/>
        <end position="65"/>
    </location>
</feature>
<feature type="region of interest" description="Disordered" evidence="1">
    <location>
        <begin position="53"/>
        <end position="78"/>
    </location>
</feature>
<accession>A0A2I1H7F1</accession>
<protein>
    <submittedName>
        <fullName evidence="2">Uncharacterized protein</fullName>
    </submittedName>
</protein>
<dbReference type="EMBL" id="LLXI01001692">
    <property type="protein sequence ID" value="PKY54806.1"/>
    <property type="molecule type" value="Genomic_DNA"/>
</dbReference>
<proteinExistence type="predicted"/>
<keyword evidence="3" id="KW-1185">Reference proteome</keyword>
<evidence type="ECO:0000313" key="2">
    <source>
        <dbReference type="EMBL" id="PKY54806.1"/>
    </source>
</evidence>